<dbReference type="GeneID" id="29116273"/>
<proteinExistence type="predicted"/>
<evidence type="ECO:0000256" key="1">
    <source>
        <dbReference type="SAM" id="MobiDB-lite"/>
    </source>
</evidence>
<evidence type="ECO:0000313" key="2">
    <source>
        <dbReference type="EMBL" id="OAG18150.1"/>
    </source>
</evidence>
<dbReference type="VEuPathDB" id="FungiDB:CC77DRAFT_214442"/>
<feature type="region of interest" description="Disordered" evidence="1">
    <location>
        <begin position="72"/>
        <end position="100"/>
    </location>
</feature>
<dbReference type="AlphaFoldDB" id="A0A177DG47"/>
<protein>
    <submittedName>
        <fullName evidence="2">Uncharacterized protein</fullName>
    </submittedName>
</protein>
<dbReference type="KEGG" id="aalt:CC77DRAFT_214442"/>
<dbReference type="EMBL" id="KV441484">
    <property type="protein sequence ID" value="OAG18150.1"/>
    <property type="molecule type" value="Genomic_DNA"/>
</dbReference>
<keyword evidence="3" id="KW-1185">Reference proteome</keyword>
<dbReference type="RefSeq" id="XP_018383571.1">
    <property type="nucleotide sequence ID" value="XM_018530679.1"/>
</dbReference>
<name>A0A177DG47_ALTAL</name>
<gene>
    <name evidence="2" type="ORF">CC77DRAFT_214442</name>
</gene>
<accession>A0A177DG47</accession>
<reference evidence="2 3" key="1">
    <citation type="submission" date="2016-05" db="EMBL/GenBank/DDBJ databases">
        <title>Comparative analysis of secretome profiles of manganese(II)-oxidizing ascomycete fungi.</title>
        <authorList>
            <consortium name="DOE Joint Genome Institute"/>
            <person name="Zeiner C.A."/>
            <person name="Purvine S.O."/>
            <person name="Zink E.M."/>
            <person name="Wu S."/>
            <person name="Pasa-Tolic L."/>
            <person name="Chaput D.L."/>
            <person name="Haridas S."/>
            <person name="Grigoriev I.V."/>
            <person name="Santelli C.M."/>
            <person name="Hansel C.M."/>
        </authorList>
    </citation>
    <scope>NUCLEOTIDE SEQUENCE [LARGE SCALE GENOMIC DNA]</scope>
    <source>
        <strain evidence="2 3">SRC1lrK2f</strain>
    </source>
</reference>
<sequence length="165" mass="19598">MILDCKRMRVLWLITAMDIQRSDRSVMDRQRDIFRLRSEAEYYRRAQEENELLRAELNGVWDVRARQYSISGRTSQGEKVSSRSESIVDRSSAPSRQGSFATSINSSIYTTNSKLPPRQQRLDDDRVMKVFEDEEPCCKFWYLLEGRKLPKSWRAEIVIRCRRPR</sequence>
<organism evidence="2 3">
    <name type="scientific">Alternaria alternata</name>
    <name type="common">Alternaria rot fungus</name>
    <name type="synonym">Torula alternata</name>
    <dbReference type="NCBI Taxonomy" id="5599"/>
    <lineage>
        <taxon>Eukaryota</taxon>
        <taxon>Fungi</taxon>
        <taxon>Dikarya</taxon>
        <taxon>Ascomycota</taxon>
        <taxon>Pezizomycotina</taxon>
        <taxon>Dothideomycetes</taxon>
        <taxon>Pleosporomycetidae</taxon>
        <taxon>Pleosporales</taxon>
        <taxon>Pleosporineae</taxon>
        <taxon>Pleosporaceae</taxon>
        <taxon>Alternaria</taxon>
        <taxon>Alternaria sect. Alternaria</taxon>
        <taxon>Alternaria alternata complex</taxon>
    </lineage>
</organism>
<evidence type="ECO:0000313" key="3">
    <source>
        <dbReference type="Proteomes" id="UP000077248"/>
    </source>
</evidence>
<dbReference type="Proteomes" id="UP000077248">
    <property type="component" value="Unassembled WGS sequence"/>
</dbReference>